<feature type="domain" description="Plastocyanin-like" evidence="7">
    <location>
        <begin position="68"/>
        <end position="182"/>
    </location>
</feature>
<evidence type="ECO:0000256" key="2">
    <source>
        <dbReference type="ARBA" id="ARBA00022723"/>
    </source>
</evidence>
<dbReference type="InterPro" id="IPR011706">
    <property type="entry name" value="Cu-oxidase_C"/>
</dbReference>
<sequence length="506" mass="55525">MRPARRRLAGAAVLVPAFGLVVSGLVAFASGQDVDTVGKVAFVNRMQAPPLAPSHIDGEGRRVFDLTVRKGRREFVAGRPSPTWGVNGGYLGPTLRARRGEKVQVNVTNQVGETTTLHWHGMHVPAAMDGGPHQMVEPGRTWSPKWTVDQPAATLWYHPHLHGRTAQHVYRGVSGMFLVDDGETAGLPARYGVDDVPVIVQDRRFHHGRLEMSEDMAGTTGFLGDELLVNGVRGPYLEVTTERIRLRLLNGSNARIYNFRFADGRRFQQVGSDGGLLPAPYTTDRVQLSPGERAEIVVTVKPGERAVLRSEKPATGSGFVQRDGGSDRFDVLQLRAAPTLAASPAVPAKLADVPRIPEKEAVRTRTFELAEHRINGRTMDMGRIDAEVRKGTTEIWDVRSGDGTLHNFHVHDVQFQVLSVNGDPPPPGLAGWKDTVLLTPGTRMRLIMRFADHADPNVPYMFHCHLLYHEDMGMMGQFLVLEPGQKAGRPPAPEAQETSTPHHGHG</sequence>
<dbReference type="RefSeq" id="WP_153533524.1">
    <property type="nucleotide sequence ID" value="NZ_WEGH01000002.1"/>
</dbReference>
<dbReference type="SUPFAM" id="SSF49503">
    <property type="entry name" value="Cupredoxins"/>
    <property type="match status" value="3"/>
</dbReference>
<dbReference type="EC" id="1.-.-.-" evidence="8"/>
<comment type="similarity">
    <text evidence="1">Belongs to the multicopper oxidase family.</text>
</comment>
<dbReference type="OrthoDB" id="345021at2"/>
<organism evidence="8 9">
    <name type="scientific">Actinomadura macrotermitis</name>
    <dbReference type="NCBI Taxonomy" id="2585200"/>
    <lineage>
        <taxon>Bacteria</taxon>
        <taxon>Bacillati</taxon>
        <taxon>Actinomycetota</taxon>
        <taxon>Actinomycetes</taxon>
        <taxon>Streptosporangiales</taxon>
        <taxon>Thermomonosporaceae</taxon>
        <taxon>Actinomadura</taxon>
    </lineage>
</organism>
<evidence type="ECO:0000259" key="5">
    <source>
        <dbReference type="Pfam" id="PF00394"/>
    </source>
</evidence>
<comment type="caution">
    <text evidence="8">The sequence shown here is derived from an EMBL/GenBank/DDBJ whole genome shotgun (WGS) entry which is preliminary data.</text>
</comment>
<dbReference type="Proteomes" id="UP000487268">
    <property type="component" value="Unassembled WGS sequence"/>
</dbReference>
<dbReference type="InterPro" id="IPR045087">
    <property type="entry name" value="Cu-oxidase_fam"/>
</dbReference>
<evidence type="ECO:0000256" key="1">
    <source>
        <dbReference type="ARBA" id="ARBA00010609"/>
    </source>
</evidence>
<dbReference type="PANTHER" id="PTHR48267">
    <property type="entry name" value="CUPREDOXIN SUPERFAMILY PROTEIN"/>
    <property type="match status" value="1"/>
</dbReference>
<dbReference type="CDD" id="cd13867">
    <property type="entry name" value="CuRO_2_CueO_FtsP"/>
    <property type="match status" value="1"/>
</dbReference>
<dbReference type="GO" id="GO:0005507">
    <property type="term" value="F:copper ion binding"/>
    <property type="evidence" value="ECO:0007669"/>
    <property type="project" value="InterPro"/>
</dbReference>
<dbReference type="AlphaFoldDB" id="A0A7K0BX63"/>
<dbReference type="CDD" id="cd04232">
    <property type="entry name" value="CuRO_1_CueO_FtsP"/>
    <property type="match status" value="1"/>
</dbReference>
<keyword evidence="3 8" id="KW-0560">Oxidoreductase</keyword>
<dbReference type="Gene3D" id="2.60.40.420">
    <property type="entry name" value="Cupredoxins - blue copper proteins"/>
    <property type="match status" value="3"/>
</dbReference>
<evidence type="ECO:0000259" key="6">
    <source>
        <dbReference type="Pfam" id="PF07731"/>
    </source>
</evidence>
<accession>A0A7K0BX63</accession>
<proteinExistence type="inferred from homology"/>
<dbReference type="InterPro" id="IPR008972">
    <property type="entry name" value="Cupredoxin"/>
</dbReference>
<feature type="compositionally biased region" description="Polar residues" evidence="4">
    <location>
        <begin position="496"/>
        <end position="506"/>
    </location>
</feature>
<gene>
    <name evidence="8" type="primary">mco</name>
    <name evidence="8" type="ORF">ACRB68_35380</name>
</gene>
<protein>
    <submittedName>
        <fullName evidence="8">Multicopper oxidase mco</fullName>
        <ecNumber evidence="8">1.-.-.-</ecNumber>
    </submittedName>
</protein>
<dbReference type="Pfam" id="PF00394">
    <property type="entry name" value="Cu-oxidase"/>
    <property type="match status" value="1"/>
</dbReference>
<dbReference type="EMBL" id="WEGH01000002">
    <property type="protein sequence ID" value="MQY05462.1"/>
    <property type="molecule type" value="Genomic_DNA"/>
</dbReference>
<feature type="region of interest" description="Disordered" evidence="4">
    <location>
        <begin position="484"/>
        <end position="506"/>
    </location>
</feature>
<dbReference type="InterPro" id="IPR001117">
    <property type="entry name" value="Cu-oxidase_2nd"/>
</dbReference>
<keyword evidence="2" id="KW-0479">Metal-binding</keyword>
<evidence type="ECO:0000259" key="7">
    <source>
        <dbReference type="Pfam" id="PF07732"/>
    </source>
</evidence>
<dbReference type="PROSITE" id="PS00080">
    <property type="entry name" value="MULTICOPPER_OXIDASE2"/>
    <property type="match status" value="1"/>
</dbReference>
<evidence type="ECO:0000313" key="8">
    <source>
        <dbReference type="EMBL" id="MQY05462.1"/>
    </source>
</evidence>
<evidence type="ECO:0000256" key="4">
    <source>
        <dbReference type="SAM" id="MobiDB-lite"/>
    </source>
</evidence>
<dbReference type="CDD" id="cd13890">
    <property type="entry name" value="CuRO_3_CueO_FtsP"/>
    <property type="match status" value="1"/>
</dbReference>
<name>A0A7K0BX63_9ACTN</name>
<dbReference type="PANTHER" id="PTHR48267:SF1">
    <property type="entry name" value="BILIRUBIN OXIDASE"/>
    <property type="match status" value="1"/>
</dbReference>
<dbReference type="InterPro" id="IPR011707">
    <property type="entry name" value="Cu-oxidase-like_N"/>
</dbReference>
<dbReference type="Pfam" id="PF07731">
    <property type="entry name" value="Cu-oxidase_2"/>
    <property type="match status" value="1"/>
</dbReference>
<keyword evidence="9" id="KW-1185">Reference proteome</keyword>
<reference evidence="8 9" key="1">
    <citation type="submission" date="2019-10" db="EMBL/GenBank/DDBJ databases">
        <title>Actinomadura rubteroloni sp. nov. and Actinomadura macrotermitis sp. nov., isolated from the gut of fungus growing-termite Macrotermes natalensis.</title>
        <authorList>
            <person name="Benndorf R."/>
            <person name="Martin K."/>
            <person name="Kuefner M."/>
            <person name="De Beer W."/>
            <person name="Kaster A.-K."/>
            <person name="Vollmers J."/>
            <person name="Poulsen M."/>
            <person name="Beemelmanns C."/>
        </authorList>
    </citation>
    <scope>NUCLEOTIDE SEQUENCE [LARGE SCALE GENOMIC DNA]</scope>
    <source>
        <strain evidence="8 9">RB68</strain>
    </source>
</reference>
<dbReference type="Pfam" id="PF07732">
    <property type="entry name" value="Cu-oxidase_3"/>
    <property type="match status" value="1"/>
</dbReference>
<feature type="domain" description="Plastocyanin-like" evidence="6">
    <location>
        <begin position="362"/>
        <end position="481"/>
    </location>
</feature>
<dbReference type="InterPro" id="IPR002355">
    <property type="entry name" value="Cu_oxidase_Cu_BS"/>
</dbReference>
<evidence type="ECO:0000313" key="9">
    <source>
        <dbReference type="Proteomes" id="UP000487268"/>
    </source>
</evidence>
<evidence type="ECO:0000256" key="3">
    <source>
        <dbReference type="ARBA" id="ARBA00023002"/>
    </source>
</evidence>
<feature type="domain" description="Plastocyanin-like" evidence="5">
    <location>
        <begin position="225"/>
        <end position="301"/>
    </location>
</feature>
<dbReference type="GO" id="GO:0016491">
    <property type="term" value="F:oxidoreductase activity"/>
    <property type="evidence" value="ECO:0007669"/>
    <property type="project" value="UniProtKB-KW"/>
</dbReference>